<dbReference type="PANTHER" id="PTHR42920">
    <property type="entry name" value="OS03G0707200 PROTEIN-RELATED"/>
    <property type="match status" value="1"/>
</dbReference>
<feature type="transmembrane region" description="Helical" evidence="7">
    <location>
        <begin position="261"/>
        <end position="280"/>
    </location>
</feature>
<evidence type="ECO:0000256" key="2">
    <source>
        <dbReference type="ARBA" id="ARBA00007362"/>
    </source>
</evidence>
<feature type="transmembrane region" description="Helical" evidence="7">
    <location>
        <begin position="142"/>
        <end position="162"/>
    </location>
</feature>
<feature type="transmembrane region" description="Helical" evidence="7">
    <location>
        <begin position="65"/>
        <end position="87"/>
    </location>
</feature>
<comment type="similarity">
    <text evidence="2">Belongs to the EamA transporter family.</text>
</comment>
<sequence length="290" mass="31393">MKKHFAVFGLILVTVIWGGGFVASDMALGSLSPFQIMTIRFGIGTVLMGAISFQHLKGIKKEELFAGFLLGCTLFLGFACQIVALQYTTPSKNAFLTATNVVMVPFIAFIISRKKVHIRGVVGAIMAIVGVGILSLDRTFSLGFGDGLTLVCAVGFALQIFLTGEFVAKYRATILNFIQMGTAFFLSTVILIGLREWKFTATTQGWLSVLYLGVISTTLTYLLQTSCQKYIDETKAAIILSMESVFGTLFSILILHETVTLKMILGCVIILSAVIIANTASGNDKKEPVK</sequence>
<evidence type="ECO:0000256" key="7">
    <source>
        <dbReference type="SAM" id="Phobius"/>
    </source>
</evidence>
<dbReference type="SUPFAM" id="SSF103481">
    <property type="entry name" value="Multidrug resistance efflux transporter EmrE"/>
    <property type="match status" value="2"/>
</dbReference>
<reference evidence="9" key="1">
    <citation type="submission" date="2020-10" db="EMBL/GenBank/DDBJ databases">
        <authorList>
            <person name="Gilroy R."/>
        </authorList>
    </citation>
    <scope>NUCLEOTIDE SEQUENCE</scope>
    <source>
        <strain evidence="9">ChiW13-3771</strain>
    </source>
</reference>
<evidence type="ECO:0000256" key="6">
    <source>
        <dbReference type="ARBA" id="ARBA00023136"/>
    </source>
</evidence>
<keyword evidence="4 7" id="KW-0812">Transmembrane</keyword>
<feature type="domain" description="EamA" evidence="8">
    <location>
        <begin position="5"/>
        <end position="135"/>
    </location>
</feature>
<dbReference type="Proteomes" id="UP000824201">
    <property type="component" value="Unassembled WGS sequence"/>
</dbReference>
<dbReference type="InterPro" id="IPR051258">
    <property type="entry name" value="Diverse_Substrate_Transporter"/>
</dbReference>
<dbReference type="PANTHER" id="PTHR42920:SF5">
    <property type="entry name" value="EAMA DOMAIN-CONTAINING PROTEIN"/>
    <property type="match status" value="1"/>
</dbReference>
<evidence type="ECO:0000313" key="10">
    <source>
        <dbReference type="Proteomes" id="UP000824201"/>
    </source>
</evidence>
<evidence type="ECO:0000259" key="8">
    <source>
        <dbReference type="Pfam" id="PF00892"/>
    </source>
</evidence>
<dbReference type="InterPro" id="IPR037185">
    <property type="entry name" value="EmrE-like"/>
</dbReference>
<dbReference type="Pfam" id="PF00892">
    <property type="entry name" value="EamA"/>
    <property type="match status" value="2"/>
</dbReference>
<feature type="transmembrane region" description="Helical" evidence="7">
    <location>
        <begin position="206"/>
        <end position="224"/>
    </location>
</feature>
<dbReference type="InterPro" id="IPR000620">
    <property type="entry name" value="EamA_dom"/>
</dbReference>
<evidence type="ECO:0000256" key="3">
    <source>
        <dbReference type="ARBA" id="ARBA00022475"/>
    </source>
</evidence>
<comment type="subcellular location">
    <subcellularLocation>
        <location evidence="1">Cell membrane</location>
        <topology evidence="1">Multi-pass membrane protein</topology>
    </subcellularLocation>
</comment>
<proteinExistence type="inferred from homology"/>
<keyword evidence="3" id="KW-1003">Cell membrane</keyword>
<evidence type="ECO:0000313" key="9">
    <source>
        <dbReference type="EMBL" id="HIR88159.1"/>
    </source>
</evidence>
<dbReference type="EMBL" id="DVHN01000050">
    <property type="protein sequence ID" value="HIR88159.1"/>
    <property type="molecule type" value="Genomic_DNA"/>
</dbReference>
<organism evidence="9 10">
    <name type="scientific">Candidatus Fimimorpha faecalis</name>
    <dbReference type="NCBI Taxonomy" id="2840824"/>
    <lineage>
        <taxon>Bacteria</taxon>
        <taxon>Bacillati</taxon>
        <taxon>Bacillota</taxon>
        <taxon>Clostridia</taxon>
        <taxon>Eubacteriales</taxon>
        <taxon>Candidatus Fimimorpha</taxon>
    </lineage>
</organism>
<feature type="transmembrane region" description="Helical" evidence="7">
    <location>
        <begin position="174"/>
        <end position="194"/>
    </location>
</feature>
<dbReference type="AlphaFoldDB" id="A0A9D1ED54"/>
<evidence type="ECO:0000256" key="4">
    <source>
        <dbReference type="ARBA" id="ARBA00022692"/>
    </source>
</evidence>
<accession>A0A9D1ED54</accession>
<reference evidence="9" key="2">
    <citation type="journal article" date="2021" name="PeerJ">
        <title>Extensive microbial diversity within the chicken gut microbiome revealed by metagenomics and culture.</title>
        <authorList>
            <person name="Gilroy R."/>
            <person name="Ravi A."/>
            <person name="Getino M."/>
            <person name="Pursley I."/>
            <person name="Horton D.L."/>
            <person name="Alikhan N.F."/>
            <person name="Baker D."/>
            <person name="Gharbi K."/>
            <person name="Hall N."/>
            <person name="Watson M."/>
            <person name="Adriaenssens E.M."/>
            <person name="Foster-Nyarko E."/>
            <person name="Jarju S."/>
            <person name="Secka A."/>
            <person name="Antonio M."/>
            <person name="Oren A."/>
            <person name="Chaudhuri R.R."/>
            <person name="La Ragione R."/>
            <person name="Hildebrand F."/>
            <person name="Pallen M.J."/>
        </authorList>
    </citation>
    <scope>NUCLEOTIDE SEQUENCE</scope>
    <source>
        <strain evidence="9">ChiW13-3771</strain>
    </source>
</reference>
<comment type="caution">
    <text evidence="9">The sequence shown here is derived from an EMBL/GenBank/DDBJ whole genome shotgun (WGS) entry which is preliminary data.</text>
</comment>
<feature type="transmembrane region" description="Helical" evidence="7">
    <location>
        <begin position="34"/>
        <end position="53"/>
    </location>
</feature>
<dbReference type="GO" id="GO:0005886">
    <property type="term" value="C:plasma membrane"/>
    <property type="evidence" value="ECO:0007669"/>
    <property type="project" value="UniProtKB-SubCell"/>
</dbReference>
<name>A0A9D1ED54_9FIRM</name>
<gene>
    <name evidence="9" type="ORF">IAC96_04335</name>
</gene>
<evidence type="ECO:0000256" key="5">
    <source>
        <dbReference type="ARBA" id="ARBA00022989"/>
    </source>
</evidence>
<evidence type="ECO:0000256" key="1">
    <source>
        <dbReference type="ARBA" id="ARBA00004651"/>
    </source>
</evidence>
<feature type="domain" description="EamA" evidence="8">
    <location>
        <begin position="144"/>
        <end position="278"/>
    </location>
</feature>
<protein>
    <submittedName>
        <fullName evidence="9">DMT family transporter</fullName>
    </submittedName>
</protein>
<keyword evidence="5 7" id="KW-1133">Transmembrane helix</keyword>
<keyword evidence="6 7" id="KW-0472">Membrane</keyword>
<feature type="transmembrane region" description="Helical" evidence="7">
    <location>
        <begin position="93"/>
        <end position="111"/>
    </location>
</feature>
<feature type="transmembrane region" description="Helical" evidence="7">
    <location>
        <begin position="236"/>
        <end position="255"/>
    </location>
</feature>
<feature type="transmembrane region" description="Helical" evidence="7">
    <location>
        <begin position="118"/>
        <end position="136"/>
    </location>
</feature>